<dbReference type="Proteomes" id="UP000190042">
    <property type="component" value="Unassembled WGS sequence"/>
</dbReference>
<evidence type="ECO:0000256" key="4">
    <source>
        <dbReference type="ARBA" id="ARBA00022898"/>
    </source>
</evidence>
<accession>A0A1T4YZV7</accession>
<dbReference type="Pfam" id="PF01063">
    <property type="entry name" value="Aminotran_4"/>
    <property type="match status" value="1"/>
</dbReference>
<keyword evidence="6" id="KW-1185">Reference proteome</keyword>
<dbReference type="InterPro" id="IPR036038">
    <property type="entry name" value="Aminotransferase-like"/>
</dbReference>
<gene>
    <name evidence="5" type="ORF">SAMN04244570_0364</name>
</gene>
<reference evidence="6" key="1">
    <citation type="submission" date="2017-02" db="EMBL/GenBank/DDBJ databases">
        <authorList>
            <person name="Varghese N."/>
            <person name="Submissions S."/>
        </authorList>
    </citation>
    <scope>NUCLEOTIDE SEQUENCE [LARGE SCALE GENOMIC DNA]</scope>
    <source>
        <strain evidence="6">DSM 23966</strain>
    </source>
</reference>
<comment type="similarity">
    <text evidence="2">Belongs to the class-IV pyridoxal-phosphate-dependent aminotransferase family.</text>
</comment>
<evidence type="ECO:0000256" key="1">
    <source>
        <dbReference type="ARBA" id="ARBA00001933"/>
    </source>
</evidence>
<dbReference type="CDD" id="cd00449">
    <property type="entry name" value="PLPDE_IV"/>
    <property type="match status" value="1"/>
</dbReference>
<dbReference type="NCBIfam" id="NF005800">
    <property type="entry name" value="PRK07650.1"/>
    <property type="match status" value="1"/>
</dbReference>
<dbReference type="InterPro" id="IPR001544">
    <property type="entry name" value="Aminotrans_IV"/>
</dbReference>
<keyword evidence="4" id="KW-0663">Pyridoxal phosphate</keyword>
<dbReference type="Gene3D" id="3.30.470.10">
    <property type="match status" value="1"/>
</dbReference>
<dbReference type="FunFam" id="3.20.10.10:FF:000002">
    <property type="entry name" value="D-alanine aminotransferase"/>
    <property type="match status" value="1"/>
</dbReference>
<dbReference type="PANTHER" id="PTHR42743:SF11">
    <property type="entry name" value="AMINODEOXYCHORISMATE LYASE"/>
    <property type="match status" value="1"/>
</dbReference>
<organism evidence="5 6">
    <name type="scientific">Sporosarcina newyorkensis</name>
    <dbReference type="NCBI Taxonomy" id="759851"/>
    <lineage>
        <taxon>Bacteria</taxon>
        <taxon>Bacillati</taxon>
        <taxon>Bacillota</taxon>
        <taxon>Bacilli</taxon>
        <taxon>Bacillales</taxon>
        <taxon>Caryophanaceae</taxon>
        <taxon>Sporosarcina</taxon>
    </lineage>
</organism>
<dbReference type="GO" id="GO:0046394">
    <property type="term" value="P:carboxylic acid biosynthetic process"/>
    <property type="evidence" value="ECO:0007669"/>
    <property type="project" value="UniProtKB-ARBA"/>
</dbReference>
<dbReference type="AlphaFoldDB" id="A0A1T4YZV7"/>
<dbReference type="GO" id="GO:0016829">
    <property type="term" value="F:lyase activity"/>
    <property type="evidence" value="ECO:0007669"/>
    <property type="project" value="UniProtKB-KW"/>
</dbReference>
<proteinExistence type="inferred from homology"/>
<dbReference type="GO" id="GO:0005829">
    <property type="term" value="C:cytosol"/>
    <property type="evidence" value="ECO:0007669"/>
    <property type="project" value="TreeGrafter"/>
</dbReference>
<evidence type="ECO:0000256" key="3">
    <source>
        <dbReference type="ARBA" id="ARBA00011738"/>
    </source>
</evidence>
<dbReference type="RefSeq" id="WP_078818849.1">
    <property type="nucleotide sequence ID" value="NZ_FUYJ01000013.1"/>
</dbReference>
<comment type="cofactor">
    <cofactor evidence="1">
        <name>pyridoxal 5'-phosphate</name>
        <dbReference type="ChEBI" id="CHEBI:597326"/>
    </cofactor>
</comment>
<protein>
    <submittedName>
        <fullName evidence="5">4-amino-4-deoxychorismate lyase</fullName>
    </submittedName>
</protein>
<dbReference type="PANTHER" id="PTHR42743">
    <property type="entry name" value="AMINO-ACID AMINOTRANSFERASE"/>
    <property type="match status" value="1"/>
</dbReference>
<evidence type="ECO:0000313" key="6">
    <source>
        <dbReference type="Proteomes" id="UP000190042"/>
    </source>
</evidence>
<dbReference type="SUPFAM" id="SSF56752">
    <property type="entry name" value="D-aminoacid aminotransferase-like PLP-dependent enzymes"/>
    <property type="match status" value="1"/>
</dbReference>
<evidence type="ECO:0000256" key="2">
    <source>
        <dbReference type="ARBA" id="ARBA00009320"/>
    </source>
</evidence>
<evidence type="ECO:0000313" key="5">
    <source>
        <dbReference type="EMBL" id="SKB07347.1"/>
    </source>
</evidence>
<dbReference type="InterPro" id="IPR050571">
    <property type="entry name" value="Class-IV_PLP-Dep_Aminotrnsfr"/>
</dbReference>
<name>A0A1T4YZV7_9BACL</name>
<dbReference type="GO" id="GO:0008652">
    <property type="term" value="P:amino acid biosynthetic process"/>
    <property type="evidence" value="ECO:0007669"/>
    <property type="project" value="UniProtKB-ARBA"/>
</dbReference>
<keyword evidence="5" id="KW-0456">Lyase</keyword>
<comment type="subunit">
    <text evidence="3">Homodimer.</text>
</comment>
<sequence>MICWANGEQQSADDLRISPYDHGFLYGLGFFETFRTYEGKVFLFDAHMDRLRSALSEYRIKMQYTDEELRQAIHSLFVENGSEDGYFRLNVSAGVHDIGLAPTSYERPNVFILQKTLVLPPVHTEKEGVWLQTKRNEPESAVRHKSHQYANNVLGRLELPSLREVEGFFVNSEGFVAEGITSNIFWVKQGILYTPSLKTGILPGTTRAFVLRLVDELGVSVREGLFSPTELEAAEEVFITNAIQELVPIRNVGTTEFLGSKGSIYRQLHSGYQRAVNRMKVSDQ</sequence>
<dbReference type="Gene3D" id="3.20.10.10">
    <property type="entry name" value="D-amino Acid Aminotransferase, subunit A, domain 2"/>
    <property type="match status" value="1"/>
</dbReference>
<dbReference type="InterPro" id="IPR043132">
    <property type="entry name" value="BCAT-like_C"/>
</dbReference>
<dbReference type="InterPro" id="IPR043131">
    <property type="entry name" value="BCAT-like_N"/>
</dbReference>
<dbReference type="EMBL" id="FUYJ01000013">
    <property type="protein sequence ID" value="SKB07347.1"/>
    <property type="molecule type" value="Genomic_DNA"/>
</dbReference>